<evidence type="ECO:0000313" key="9">
    <source>
        <dbReference type="EMBL" id="RMC37248.1"/>
    </source>
</evidence>
<feature type="domain" description="Acyl-CoA dehydrogenase/oxidase C-terminal" evidence="6">
    <location>
        <begin position="224"/>
        <end position="371"/>
    </location>
</feature>
<dbReference type="CDD" id="cd00567">
    <property type="entry name" value="ACAD"/>
    <property type="match status" value="1"/>
</dbReference>
<dbReference type="Gene3D" id="2.40.110.10">
    <property type="entry name" value="Butyryl-CoA Dehydrogenase, subunit A, domain 2"/>
    <property type="match status" value="1"/>
</dbReference>
<feature type="domain" description="Acyl-CoA dehydrogenase/oxidase N-terminal" evidence="8">
    <location>
        <begin position="28"/>
        <end position="114"/>
    </location>
</feature>
<dbReference type="Proteomes" id="UP000273516">
    <property type="component" value="Unassembled WGS sequence"/>
</dbReference>
<evidence type="ECO:0000256" key="5">
    <source>
        <dbReference type="RuleBase" id="RU362125"/>
    </source>
</evidence>
<keyword evidence="4 5" id="KW-0274">FAD</keyword>
<comment type="similarity">
    <text evidence="2 5">Belongs to the acyl-CoA dehydrogenase family.</text>
</comment>
<evidence type="ECO:0000313" key="10">
    <source>
        <dbReference type="Proteomes" id="UP000273516"/>
    </source>
</evidence>
<dbReference type="EMBL" id="QOKZ01000001">
    <property type="protein sequence ID" value="RMC37248.1"/>
    <property type="molecule type" value="Genomic_DNA"/>
</dbReference>
<name>A0A3M0MHY0_9RHOB</name>
<dbReference type="GO" id="GO:0046359">
    <property type="term" value="P:butyrate catabolic process"/>
    <property type="evidence" value="ECO:0007669"/>
    <property type="project" value="TreeGrafter"/>
</dbReference>
<accession>A0A3M0MHY0</accession>
<dbReference type="AlphaFoldDB" id="A0A3M0MHY0"/>
<evidence type="ECO:0000256" key="3">
    <source>
        <dbReference type="ARBA" id="ARBA00022630"/>
    </source>
</evidence>
<dbReference type="InterPro" id="IPR036250">
    <property type="entry name" value="AcylCo_DH-like_C"/>
</dbReference>
<proteinExistence type="inferred from homology"/>
<keyword evidence="10" id="KW-1185">Reference proteome</keyword>
<dbReference type="Pfam" id="PF02770">
    <property type="entry name" value="Acyl-CoA_dh_M"/>
    <property type="match status" value="1"/>
</dbReference>
<dbReference type="Gene3D" id="1.10.540.10">
    <property type="entry name" value="Acyl-CoA dehydrogenase/oxidase, N-terminal domain"/>
    <property type="match status" value="1"/>
</dbReference>
<dbReference type="RefSeq" id="WP_122110343.1">
    <property type="nucleotide sequence ID" value="NZ_QOKZ01000001.1"/>
</dbReference>
<dbReference type="GO" id="GO:0050660">
    <property type="term" value="F:flavin adenine dinucleotide binding"/>
    <property type="evidence" value="ECO:0007669"/>
    <property type="project" value="InterPro"/>
</dbReference>
<protein>
    <submittedName>
        <fullName evidence="9">Acyl-CoA dehydrogenase</fullName>
    </submittedName>
</protein>
<dbReference type="InterPro" id="IPR009100">
    <property type="entry name" value="AcylCoA_DH/oxidase_NM_dom_sf"/>
</dbReference>
<comment type="caution">
    <text evidence="9">The sequence shown here is derived from an EMBL/GenBank/DDBJ whole genome shotgun (WGS) entry which is preliminary data.</text>
</comment>
<dbReference type="PANTHER" id="PTHR43884">
    <property type="entry name" value="ACYL-COA DEHYDROGENASE"/>
    <property type="match status" value="1"/>
</dbReference>
<dbReference type="OrthoDB" id="3398889at2"/>
<dbReference type="GO" id="GO:0033539">
    <property type="term" value="P:fatty acid beta-oxidation using acyl-CoA dehydrogenase"/>
    <property type="evidence" value="ECO:0007669"/>
    <property type="project" value="TreeGrafter"/>
</dbReference>
<evidence type="ECO:0000256" key="2">
    <source>
        <dbReference type="ARBA" id="ARBA00009347"/>
    </source>
</evidence>
<evidence type="ECO:0000256" key="4">
    <source>
        <dbReference type="ARBA" id="ARBA00022827"/>
    </source>
</evidence>
<gene>
    <name evidence="9" type="ORF">C9E81_00355</name>
</gene>
<feature type="domain" description="Acyl-CoA oxidase/dehydrogenase middle" evidence="7">
    <location>
        <begin position="117"/>
        <end position="212"/>
    </location>
</feature>
<keyword evidence="5" id="KW-0560">Oxidoreductase</keyword>
<dbReference type="PANTHER" id="PTHR43884:SF12">
    <property type="entry name" value="ISOVALERYL-COA DEHYDROGENASE, MITOCHONDRIAL-RELATED"/>
    <property type="match status" value="1"/>
</dbReference>
<evidence type="ECO:0000259" key="6">
    <source>
        <dbReference type="Pfam" id="PF00441"/>
    </source>
</evidence>
<dbReference type="InterPro" id="IPR046373">
    <property type="entry name" value="Acyl-CoA_Oxase/DH_mid-dom_sf"/>
</dbReference>
<evidence type="ECO:0000259" key="8">
    <source>
        <dbReference type="Pfam" id="PF02771"/>
    </source>
</evidence>
<reference evidence="9 10" key="1">
    <citation type="submission" date="2018-07" db="EMBL/GenBank/DDBJ databases">
        <authorList>
            <person name="Zhang Y."/>
            <person name="Wang L."/>
            <person name="Ma S."/>
        </authorList>
    </citation>
    <scope>NUCLEOTIDE SEQUENCE [LARGE SCALE GENOMIC DNA]</scope>
    <source>
        <strain evidence="9 10">4-2</strain>
    </source>
</reference>
<dbReference type="GO" id="GO:0003995">
    <property type="term" value="F:acyl-CoA dehydrogenase activity"/>
    <property type="evidence" value="ECO:0007669"/>
    <property type="project" value="TreeGrafter"/>
</dbReference>
<organism evidence="9 10">
    <name type="scientific">Paracoccus alkanivorans</name>
    <dbReference type="NCBI Taxonomy" id="2116655"/>
    <lineage>
        <taxon>Bacteria</taxon>
        <taxon>Pseudomonadati</taxon>
        <taxon>Pseudomonadota</taxon>
        <taxon>Alphaproteobacteria</taxon>
        <taxon>Rhodobacterales</taxon>
        <taxon>Paracoccaceae</taxon>
        <taxon>Paracoccus</taxon>
    </lineage>
</organism>
<evidence type="ECO:0000256" key="1">
    <source>
        <dbReference type="ARBA" id="ARBA00001974"/>
    </source>
</evidence>
<comment type="cofactor">
    <cofactor evidence="1 5">
        <name>FAD</name>
        <dbReference type="ChEBI" id="CHEBI:57692"/>
    </cofactor>
</comment>
<dbReference type="SUPFAM" id="SSF47203">
    <property type="entry name" value="Acyl-CoA dehydrogenase C-terminal domain-like"/>
    <property type="match status" value="1"/>
</dbReference>
<keyword evidence="3 5" id="KW-0285">Flavoprotein</keyword>
<dbReference type="Pfam" id="PF00441">
    <property type="entry name" value="Acyl-CoA_dh_1"/>
    <property type="match status" value="1"/>
</dbReference>
<evidence type="ECO:0000259" key="7">
    <source>
        <dbReference type="Pfam" id="PF02770"/>
    </source>
</evidence>
<dbReference type="Pfam" id="PF02771">
    <property type="entry name" value="Acyl-CoA_dh_N"/>
    <property type="match status" value="1"/>
</dbReference>
<dbReference type="InterPro" id="IPR006091">
    <property type="entry name" value="Acyl-CoA_Oxase/DH_mid-dom"/>
</dbReference>
<dbReference type="Gene3D" id="1.20.140.10">
    <property type="entry name" value="Butyryl-CoA Dehydrogenase, subunit A, domain 3"/>
    <property type="match status" value="1"/>
</dbReference>
<dbReference type="InterPro" id="IPR013786">
    <property type="entry name" value="AcylCoA_DH/ox_N"/>
</dbReference>
<sequence>MQMHWNEAQTMIRAKYARIGQAGRDDPAPAEFDRRRWDDLVRAGMWHMVVPSAYGGLGVDWWNFTAALEGLASTIRHPGLVLSVIGQAGMVRALELYGTEAQRARFLPRILAGELSATAIADPGSGTDVRATSSILTPGPNETFVLNGAKHNIAHAPISTMVLIVCKLAGQERQGISLVLVDTDRTGLTAGAVDRKLGNADLPTGRLDFDDMRLDYGDLLGEPGRGLGHLVNIVSLGRLYYGLVGGWILEPALNEALDYAQQRQTFGVPILDHQYVQKKLTDIRIGIETSRWTAYGALHQLLTGDPAAAMSCSIAKIAGADTMIDAAVDLVRLHGSDGYHAGPVSDLLRDAMAFASVGGTDEMHRRNIMGQMTRLRRNAQQVEAMGVAV</sequence>
<dbReference type="InterPro" id="IPR037069">
    <property type="entry name" value="AcylCoA_DH/ox_N_sf"/>
</dbReference>
<dbReference type="InterPro" id="IPR009075">
    <property type="entry name" value="AcylCo_DH/oxidase_C"/>
</dbReference>
<dbReference type="SUPFAM" id="SSF56645">
    <property type="entry name" value="Acyl-CoA dehydrogenase NM domain-like"/>
    <property type="match status" value="1"/>
</dbReference>